<keyword evidence="3" id="KW-0808">Transferase</keyword>
<feature type="transmembrane region" description="Helical" evidence="8">
    <location>
        <begin position="402"/>
        <end position="422"/>
    </location>
</feature>
<dbReference type="PIRSF" id="PIRSF010361">
    <property type="entry name" value="UCP010361"/>
    <property type="match status" value="1"/>
</dbReference>
<dbReference type="GO" id="GO:0005886">
    <property type="term" value="C:plasma membrane"/>
    <property type="evidence" value="ECO:0007669"/>
    <property type="project" value="UniProtKB-SubCell"/>
</dbReference>
<keyword evidence="6 8" id="KW-0472">Membrane</keyword>
<dbReference type="Pfam" id="PF09594">
    <property type="entry name" value="GT87"/>
    <property type="match status" value="1"/>
</dbReference>
<keyword evidence="2" id="KW-1003">Cell membrane</keyword>
<dbReference type="Proteomes" id="UP000612808">
    <property type="component" value="Unassembled WGS sequence"/>
</dbReference>
<feature type="transmembrane region" description="Helical" evidence="8">
    <location>
        <begin position="268"/>
        <end position="286"/>
    </location>
</feature>
<keyword evidence="5 8" id="KW-1133">Transmembrane helix</keyword>
<feature type="transmembrane region" description="Helical" evidence="8">
    <location>
        <begin position="61"/>
        <end position="81"/>
    </location>
</feature>
<feature type="transmembrane region" description="Helical" evidence="8">
    <location>
        <begin position="434"/>
        <end position="455"/>
    </location>
</feature>
<feature type="transmembrane region" description="Helical" evidence="8">
    <location>
        <begin position="364"/>
        <end position="382"/>
    </location>
</feature>
<feature type="transmembrane region" description="Helical" evidence="8">
    <location>
        <begin position="159"/>
        <end position="183"/>
    </location>
</feature>
<dbReference type="InterPro" id="IPR016570">
    <property type="entry name" value="UCP010361"/>
</dbReference>
<evidence type="ECO:0000256" key="4">
    <source>
        <dbReference type="ARBA" id="ARBA00022692"/>
    </source>
</evidence>
<feature type="transmembrane region" description="Helical" evidence="8">
    <location>
        <begin position="338"/>
        <end position="357"/>
    </location>
</feature>
<gene>
    <name evidence="9" type="ORF">Aru02nite_41690</name>
</gene>
<feature type="transmembrane region" description="Helical" evidence="8">
    <location>
        <begin position="190"/>
        <end position="223"/>
    </location>
</feature>
<dbReference type="AlphaFoldDB" id="A0A8J3NDT9"/>
<keyword evidence="4 8" id="KW-0812">Transmembrane</keyword>
<sequence length="503" mass="54776">MVAGERLPVAGGGGQVAVARAGRIDPYADEPAREDWFVRGVSEAVGGPLGDHAVRPPRRGFWTPVRIVLALACLLFALHWVQKSPCRDGAWVNLKQYKDLCYTDVVALYYAEGLGEGQVPYADHKVEYPVLTGLFMGAVGLPVHAVGQALGPAFNQGKWFYDANALILCGLGVGTVAMVLALRRRRPWDALLLAVAPAMLFTATVNWDLLAIAPTVGALVAWARRKPALAGLLLGLGVAAKFYPLLILGPLLVLALRSGKLRQAGMTVLTAAATWLVVNLPFAVFFRDAWLEFFRLNSTRGVDWGTFWYIGAHFPRGRDGAGFFPFTWLSTHIPALNLLYGVLFAVCCLGIAALAILAPRRPRLAQLAFLVVACFLLTGKVWSQQYVLWLIPLAVLARPRWGAFLAWQLAEVGYFLAFYAELMGASGKGVIPEWVFVFFAVARLITLAVLVGYVVRDVLRPDRDAVRADGADDPDGGVLDGAPDAAWLPNRRRVDRFHVPVPS</sequence>
<evidence type="ECO:0000256" key="8">
    <source>
        <dbReference type="SAM" id="Phobius"/>
    </source>
</evidence>
<comment type="subcellular location">
    <subcellularLocation>
        <location evidence="1">Cell membrane</location>
        <topology evidence="1">Multi-pass membrane protein</topology>
    </subcellularLocation>
</comment>
<dbReference type="EMBL" id="BOMB01000023">
    <property type="protein sequence ID" value="GID13280.1"/>
    <property type="molecule type" value="Genomic_DNA"/>
</dbReference>
<keyword evidence="10" id="KW-1185">Reference proteome</keyword>
<dbReference type="GO" id="GO:0016758">
    <property type="term" value="F:hexosyltransferase activity"/>
    <property type="evidence" value="ECO:0007669"/>
    <property type="project" value="InterPro"/>
</dbReference>
<evidence type="ECO:0000313" key="9">
    <source>
        <dbReference type="EMBL" id="GID13280.1"/>
    </source>
</evidence>
<feature type="transmembrane region" description="Helical" evidence="8">
    <location>
        <begin position="128"/>
        <end position="147"/>
    </location>
</feature>
<proteinExistence type="inferred from homology"/>
<dbReference type="InterPro" id="IPR018584">
    <property type="entry name" value="GT87"/>
</dbReference>
<reference evidence="9" key="1">
    <citation type="submission" date="2021-01" db="EMBL/GenBank/DDBJ databases">
        <title>Whole genome shotgun sequence of Actinocatenispora rupis NBRC 107355.</title>
        <authorList>
            <person name="Komaki H."/>
            <person name="Tamura T."/>
        </authorList>
    </citation>
    <scope>NUCLEOTIDE SEQUENCE</scope>
    <source>
        <strain evidence="9">NBRC 107355</strain>
    </source>
</reference>
<comment type="similarity">
    <text evidence="7">Belongs to the glycosyltransferase 87 family.</text>
</comment>
<evidence type="ECO:0000256" key="2">
    <source>
        <dbReference type="ARBA" id="ARBA00022475"/>
    </source>
</evidence>
<evidence type="ECO:0000256" key="5">
    <source>
        <dbReference type="ARBA" id="ARBA00022989"/>
    </source>
</evidence>
<comment type="caution">
    <text evidence="9">The sequence shown here is derived from an EMBL/GenBank/DDBJ whole genome shotgun (WGS) entry which is preliminary data.</text>
</comment>
<organism evidence="9 10">
    <name type="scientific">Actinocatenispora rupis</name>
    <dbReference type="NCBI Taxonomy" id="519421"/>
    <lineage>
        <taxon>Bacteria</taxon>
        <taxon>Bacillati</taxon>
        <taxon>Actinomycetota</taxon>
        <taxon>Actinomycetes</taxon>
        <taxon>Micromonosporales</taxon>
        <taxon>Micromonosporaceae</taxon>
        <taxon>Actinocatenispora</taxon>
    </lineage>
</organism>
<protein>
    <submittedName>
        <fullName evidence="9">Membrane protein</fullName>
    </submittedName>
</protein>
<evidence type="ECO:0000256" key="6">
    <source>
        <dbReference type="ARBA" id="ARBA00023136"/>
    </source>
</evidence>
<evidence type="ECO:0000313" key="10">
    <source>
        <dbReference type="Proteomes" id="UP000612808"/>
    </source>
</evidence>
<evidence type="ECO:0000256" key="1">
    <source>
        <dbReference type="ARBA" id="ARBA00004651"/>
    </source>
</evidence>
<name>A0A8J3NDT9_9ACTN</name>
<accession>A0A8J3NDT9</accession>
<evidence type="ECO:0000256" key="7">
    <source>
        <dbReference type="ARBA" id="ARBA00024033"/>
    </source>
</evidence>
<feature type="transmembrane region" description="Helical" evidence="8">
    <location>
        <begin position="229"/>
        <end position="256"/>
    </location>
</feature>
<evidence type="ECO:0000256" key="3">
    <source>
        <dbReference type="ARBA" id="ARBA00022679"/>
    </source>
</evidence>